<reference evidence="1" key="1">
    <citation type="journal article" date="2022" name="Front. Genet.">
        <title>Chromosome-Scale Assembly of the Dendrobium nobile Genome Provides Insights Into the Molecular Mechanism of the Biosynthesis of the Medicinal Active Ingredient of Dendrobium.</title>
        <authorList>
            <person name="Xu Q."/>
            <person name="Niu S.-C."/>
            <person name="Li K.-L."/>
            <person name="Zheng P.-J."/>
            <person name="Zhang X.-J."/>
            <person name="Jia Y."/>
            <person name="Liu Y."/>
            <person name="Niu Y.-X."/>
            <person name="Yu L.-H."/>
            <person name="Chen D.-F."/>
            <person name="Zhang G.-Q."/>
        </authorList>
    </citation>
    <scope>NUCLEOTIDE SEQUENCE</scope>
    <source>
        <tissue evidence="1">Leaf</tissue>
    </source>
</reference>
<evidence type="ECO:0000313" key="2">
    <source>
        <dbReference type="Proteomes" id="UP000829196"/>
    </source>
</evidence>
<comment type="caution">
    <text evidence="1">The sequence shown here is derived from an EMBL/GenBank/DDBJ whole genome shotgun (WGS) entry which is preliminary data.</text>
</comment>
<dbReference type="Proteomes" id="UP000829196">
    <property type="component" value="Unassembled WGS sequence"/>
</dbReference>
<name>A0A8T3BCI3_DENNO</name>
<organism evidence="1 2">
    <name type="scientific">Dendrobium nobile</name>
    <name type="common">Orchid</name>
    <dbReference type="NCBI Taxonomy" id="94219"/>
    <lineage>
        <taxon>Eukaryota</taxon>
        <taxon>Viridiplantae</taxon>
        <taxon>Streptophyta</taxon>
        <taxon>Embryophyta</taxon>
        <taxon>Tracheophyta</taxon>
        <taxon>Spermatophyta</taxon>
        <taxon>Magnoliopsida</taxon>
        <taxon>Liliopsida</taxon>
        <taxon>Asparagales</taxon>
        <taxon>Orchidaceae</taxon>
        <taxon>Epidendroideae</taxon>
        <taxon>Malaxideae</taxon>
        <taxon>Dendrobiinae</taxon>
        <taxon>Dendrobium</taxon>
    </lineage>
</organism>
<accession>A0A8T3BCI3</accession>
<protein>
    <submittedName>
        <fullName evidence="1">Uncharacterized protein</fullName>
    </submittedName>
</protein>
<dbReference type="AlphaFoldDB" id="A0A8T3BCI3"/>
<dbReference type="EMBL" id="JAGYWB010000009">
    <property type="protein sequence ID" value="KAI0510762.1"/>
    <property type="molecule type" value="Genomic_DNA"/>
</dbReference>
<proteinExistence type="predicted"/>
<sequence>MRWKFQRILKNALNISAHSRQLSCSSCELLSALAAFTTRSEKCGKFAVHGGIQCSWIVIRL</sequence>
<gene>
    <name evidence="1" type="ORF">KFK09_011371</name>
</gene>
<keyword evidence="2" id="KW-1185">Reference proteome</keyword>
<evidence type="ECO:0000313" key="1">
    <source>
        <dbReference type="EMBL" id="KAI0510762.1"/>
    </source>
</evidence>